<gene>
    <name evidence="2" type="ORF">GTP45_26660</name>
</gene>
<dbReference type="RefSeq" id="WP_161016861.1">
    <property type="nucleotide sequence ID" value="NZ_WWCK01000009.1"/>
</dbReference>
<accession>A0A7X4KEK2</accession>
<dbReference type="EMBL" id="WWCK01000009">
    <property type="protein sequence ID" value="MYM70360.1"/>
    <property type="molecule type" value="Genomic_DNA"/>
</dbReference>
<keyword evidence="1" id="KW-0472">Membrane</keyword>
<evidence type="ECO:0000313" key="3">
    <source>
        <dbReference type="Proteomes" id="UP000450012"/>
    </source>
</evidence>
<reference evidence="2 3" key="1">
    <citation type="submission" date="2019-12" db="EMBL/GenBank/DDBJ databases">
        <title>Novel species isolated from a subtropical stream in China.</title>
        <authorList>
            <person name="Lu H."/>
        </authorList>
    </citation>
    <scope>NUCLEOTIDE SEQUENCE [LARGE SCALE GENOMIC DNA]</scope>
    <source>
        <strain evidence="2 3">FT55W</strain>
    </source>
</reference>
<keyword evidence="3" id="KW-1185">Reference proteome</keyword>
<organism evidence="2 3">
    <name type="scientific">Duganella rivi</name>
    <dbReference type="NCBI Taxonomy" id="2666083"/>
    <lineage>
        <taxon>Bacteria</taxon>
        <taxon>Pseudomonadati</taxon>
        <taxon>Pseudomonadota</taxon>
        <taxon>Betaproteobacteria</taxon>
        <taxon>Burkholderiales</taxon>
        <taxon>Oxalobacteraceae</taxon>
        <taxon>Telluria group</taxon>
        <taxon>Duganella</taxon>
    </lineage>
</organism>
<dbReference type="AlphaFoldDB" id="A0A7X4KEK2"/>
<dbReference type="Proteomes" id="UP000450012">
    <property type="component" value="Unassembled WGS sequence"/>
</dbReference>
<protein>
    <submittedName>
        <fullName evidence="2">Uncharacterized protein</fullName>
    </submittedName>
</protein>
<sequence>MTNVNDRPPQPRIVINIDEWESMLVRHFFAVGPSGDASDIRTLEVSPLTLALACGTDAISPEQAENAFRSALLRDQCYLWSALKRGSSRFPSKDVPNCFAPLAMTLLIDSLLDGDGYENNQFRAKLASWLGVDRNFNDLAGVKLMWEELADWLDEQASEGRSFRRLVLPEHPMNWVHIGYTRRLSFPNRADVRAVERALQSTPQQDLANPTAVINAFWNCPHRIHMSTGLTDAFKDFEQAYYSQRRALADHRFWILINKVRAAASPKVTPYAQLEIALNLDDEREFRVVEGVDGPRLYQTLGGALADQSIRTSASLGASVSRGVLFFTQMGMGRWIAEPAFTNCRGRVLVAFHDKTAARIAHCLGKVVRYDDWRLSVDPVNVGQLAAEFASCGLGLNDVGLFRPAASDGVRVNGTWLGLPGFLPLIASDTPNLRIIADSGVEGLRLTMADGFRLAAERPVTGSCVIEPKPAASERGPHWRLKLQFVDRAAPHYDLAGARRRQPLLTDWSAGNGERAAYAVPKAIAWGRADDALEWLLEAIYASGGSGWDECDLVDLLRCADAETAAAPWRTLKMLQDGGVIEPRLRQGWKGKVWTLAAPRIVSLDSATGPLALAEGAFCAQLQEAFAVAAKGMGAMPFRLPGAARWSVPVMGAVGADPEKLARVLQWECLADPDAPLNVPLALTITERQAEHYLAAAVWCWRSQRFVKAGANQGTVRLTLLAHPAGTDHDVYRVEAKGTRTHFLSRCAAIVAAYAIAAVPLFVFDGQRLISMGRDGTLPDAICAALRRRRIENGGFTDNEYAYPATAEDARWIAGLLPRCVAGLHAGTELVPGVALSRARRSNGALRSQWIDGLLIL</sequence>
<evidence type="ECO:0000313" key="2">
    <source>
        <dbReference type="EMBL" id="MYM70360.1"/>
    </source>
</evidence>
<name>A0A7X4KEK2_9BURK</name>
<comment type="caution">
    <text evidence="2">The sequence shown here is derived from an EMBL/GenBank/DDBJ whole genome shotgun (WGS) entry which is preliminary data.</text>
</comment>
<proteinExistence type="predicted"/>
<keyword evidence="1" id="KW-1133">Transmembrane helix</keyword>
<evidence type="ECO:0000256" key="1">
    <source>
        <dbReference type="SAM" id="Phobius"/>
    </source>
</evidence>
<keyword evidence="1" id="KW-0812">Transmembrane</keyword>
<feature type="transmembrane region" description="Helical" evidence="1">
    <location>
        <begin position="743"/>
        <end position="764"/>
    </location>
</feature>